<evidence type="ECO:0000256" key="1">
    <source>
        <dbReference type="SAM" id="MobiDB-lite"/>
    </source>
</evidence>
<dbReference type="Pfam" id="PF04430">
    <property type="entry name" value="DUF498"/>
    <property type="match status" value="1"/>
</dbReference>
<feature type="compositionally biased region" description="Low complexity" evidence="1">
    <location>
        <begin position="25"/>
        <end position="49"/>
    </location>
</feature>
<dbReference type="EMBL" id="JAUIQD010000003">
    <property type="protein sequence ID" value="KAK3356923.1"/>
    <property type="molecule type" value="Genomic_DNA"/>
</dbReference>
<organism evidence="2 3">
    <name type="scientific">Lasiosphaeria hispida</name>
    <dbReference type="NCBI Taxonomy" id="260671"/>
    <lineage>
        <taxon>Eukaryota</taxon>
        <taxon>Fungi</taxon>
        <taxon>Dikarya</taxon>
        <taxon>Ascomycota</taxon>
        <taxon>Pezizomycotina</taxon>
        <taxon>Sordariomycetes</taxon>
        <taxon>Sordariomycetidae</taxon>
        <taxon>Sordariales</taxon>
        <taxon>Lasiosphaeriaceae</taxon>
        <taxon>Lasiosphaeria</taxon>
    </lineage>
</organism>
<reference evidence="2" key="2">
    <citation type="submission" date="2023-06" db="EMBL/GenBank/DDBJ databases">
        <authorList>
            <consortium name="Lawrence Berkeley National Laboratory"/>
            <person name="Haridas S."/>
            <person name="Hensen N."/>
            <person name="Bonometti L."/>
            <person name="Westerberg I."/>
            <person name="Brannstrom I.O."/>
            <person name="Guillou S."/>
            <person name="Cros-Aarteil S."/>
            <person name="Calhoun S."/>
            <person name="Kuo A."/>
            <person name="Mondo S."/>
            <person name="Pangilinan J."/>
            <person name="Riley R."/>
            <person name="Labutti K."/>
            <person name="Andreopoulos B."/>
            <person name="Lipzen A."/>
            <person name="Chen C."/>
            <person name="Yanf M."/>
            <person name="Daum C."/>
            <person name="Ng V."/>
            <person name="Clum A."/>
            <person name="Steindorff A."/>
            <person name="Ohm R."/>
            <person name="Martin F."/>
            <person name="Silar P."/>
            <person name="Natvig D."/>
            <person name="Lalanne C."/>
            <person name="Gautier V."/>
            <person name="Ament-Velasquez S.L."/>
            <person name="Kruys A."/>
            <person name="Hutchinson M.I."/>
            <person name="Powell A.J."/>
            <person name="Barry K."/>
            <person name="Miller A.N."/>
            <person name="Grigoriev I.V."/>
            <person name="Debuchy R."/>
            <person name="Gladieux P."/>
            <person name="Thoren M.H."/>
            <person name="Johannesson H."/>
        </authorList>
    </citation>
    <scope>NUCLEOTIDE SEQUENCE</scope>
    <source>
        <strain evidence="2">CBS 955.72</strain>
    </source>
</reference>
<proteinExistence type="predicted"/>
<dbReference type="SUPFAM" id="SSF64076">
    <property type="entry name" value="MTH938-like"/>
    <property type="match status" value="1"/>
</dbReference>
<accession>A0AAJ0MFY2</accession>
<sequence>MATPGQTLRLSTALRTLRRILATSHTPSSRLSLPSRPAPTLAPSTSFHTTARRARRPPHRTKPFPAEGDEAAQRAPTTDFESLDVLGSAPIPSTAIDACHADGFALNSGVRIGGGAGALLVGGEAFAWRPWDATTKRLVNAQGQWEVSAEGLGVLGLVWPRPDLLILGLGPEMRPLSPATRRAISALGIRVDIADTRNAAAQYNLLATERGVDDVAAALIPIGWKEGVGAV</sequence>
<evidence type="ECO:0008006" key="4">
    <source>
        <dbReference type="Google" id="ProtNLM"/>
    </source>
</evidence>
<dbReference type="Gene3D" id="3.40.1230.10">
    <property type="entry name" value="MTH938-like"/>
    <property type="match status" value="1"/>
</dbReference>
<dbReference type="FunFam" id="3.40.1230.10:FF:000005">
    <property type="entry name" value="NADH dehydrogenase [ubiquinone]alpha subcomplex assembly factor"/>
    <property type="match status" value="1"/>
</dbReference>
<dbReference type="InterPro" id="IPR036748">
    <property type="entry name" value="MTH938-like_sf"/>
</dbReference>
<dbReference type="GO" id="GO:0032981">
    <property type="term" value="P:mitochondrial respiratory chain complex I assembly"/>
    <property type="evidence" value="ECO:0007669"/>
    <property type="project" value="TreeGrafter"/>
</dbReference>
<dbReference type="PANTHER" id="PTHR21192">
    <property type="entry name" value="NUCLEAR PROTEIN E3-3"/>
    <property type="match status" value="1"/>
</dbReference>
<feature type="compositionally biased region" description="Basic residues" evidence="1">
    <location>
        <begin position="50"/>
        <end position="62"/>
    </location>
</feature>
<dbReference type="InterPro" id="IPR007523">
    <property type="entry name" value="NDUFAF3/AAMDC"/>
</dbReference>
<comment type="caution">
    <text evidence="2">The sequence shown here is derived from an EMBL/GenBank/DDBJ whole genome shotgun (WGS) entry which is preliminary data.</text>
</comment>
<protein>
    <recommendedName>
        <fullName evidence="4">NADH dehydrogenase [ubiquinone] 1 alpha subcomplex assembly factor 3</fullName>
    </recommendedName>
</protein>
<reference evidence="2" key="1">
    <citation type="journal article" date="2023" name="Mol. Phylogenet. Evol.">
        <title>Genome-scale phylogeny and comparative genomics of the fungal order Sordariales.</title>
        <authorList>
            <person name="Hensen N."/>
            <person name="Bonometti L."/>
            <person name="Westerberg I."/>
            <person name="Brannstrom I.O."/>
            <person name="Guillou S."/>
            <person name="Cros-Aarteil S."/>
            <person name="Calhoun S."/>
            <person name="Haridas S."/>
            <person name="Kuo A."/>
            <person name="Mondo S."/>
            <person name="Pangilinan J."/>
            <person name="Riley R."/>
            <person name="LaButti K."/>
            <person name="Andreopoulos B."/>
            <person name="Lipzen A."/>
            <person name="Chen C."/>
            <person name="Yan M."/>
            <person name="Daum C."/>
            <person name="Ng V."/>
            <person name="Clum A."/>
            <person name="Steindorff A."/>
            <person name="Ohm R.A."/>
            <person name="Martin F."/>
            <person name="Silar P."/>
            <person name="Natvig D.O."/>
            <person name="Lalanne C."/>
            <person name="Gautier V."/>
            <person name="Ament-Velasquez S.L."/>
            <person name="Kruys A."/>
            <person name="Hutchinson M.I."/>
            <person name="Powell A.J."/>
            <person name="Barry K."/>
            <person name="Miller A.N."/>
            <person name="Grigoriev I.V."/>
            <person name="Debuchy R."/>
            <person name="Gladieux P."/>
            <person name="Hiltunen Thoren M."/>
            <person name="Johannesson H."/>
        </authorList>
    </citation>
    <scope>NUCLEOTIDE SEQUENCE</scope>
    <source>
        <strain evidence="2">CBS 955.72</strain>
    </source>
</reference>
<feature type="region of interest" description="Disordered" evidence="1">
    <location>
        <begin position="25"/>
        <end position="76"/>
    </location>
</feature>
<evidence type="ECO:0000313" key="2">
    <source>
        <dbReference type="EMBL" id="KAK3356923.1"/>
    </source>
</evidence>
<name>A0AAJ0MFY2_9PEZI</name>
<dbReference type="Proteomes" id="UP001275084">
    <property type="component" value="Unassembled WGS sequence"/>
</dbReference>
<evidence type="ECO:0000313" key="3">
    <source>
        <dbReference type="Proteomes" id="UP001275084"/>
    </source>
</evidence>
<dbReference type="PANTHER" id="PTHR21192:SF2">
    <property type="entry name" value="NADH DEHYDROGENASE [UBIQUINONE] 1 ALPHA SUBCOMPLEX ASSEMBLY FACTOR 3"/>
    <property type="match status" value="1"/>
</dbReference>
<dbReference type="AlphaFoldDB" id="A0AAJ0MFY2"/>
<dbReference type="GO" id="GO:0005743">
    <property type="term" value="C:mitochondrial inner membrane"/>
    <property type="evidence" value="ECO:0007669"/>
    <property type="project" value="TreeGrafter"/>
</dbReference>
<keyword evidence="3" id="KW-1185">Reference proteome</keyword>
<gene>
    <name evidence="2" type="ORF">B0T25DRAFT_630106</name>
</gene>